<evidence type="ECO:0000313" key="5">
    <source>
        <dbReference type="Proteomes" id="UP000299102"/>
    </source>
</evidence>
<dbReference type="GO" id="GO:0006891">
    <property type="term" value="P:intra-Golgi vesicle-mediated transport"/>
    <property type="evidence" value="ECO:0007669"/>
    <property type="project" value="TreeGrafter"/>
</dbReference>
<dbReference type="GO" id="GO:0007030">
    <property type="term" value="P:Golgi organization"/>
    <property type="evidence" value="ECO:0007669"/>
    <property type="project" value="InterPro"/>
</dbReference>
<dbReference type="GO" id="GO:0016020">
    <property type="term" value="C:membrane"/>
    <property type="evidence" value="ECO:0007669"/>
    <property type="project" value="InterPro"/>
</dbReference>
<dbReference type="AlphaFoldDB" id="A0A4C1YH38"/>
<proteinExistence type="predicted"/>
<feature type="region of interest" description="Disordered" evidence="1">
    <location>
        <begin position="18"/>
        <end position="52"/>
    </location>
</feature>
<dbReference type="InterPro" id="IPR029526">
    <property type="entry name" value="PGBD"/>
</dbReference>
<feature type="domain" description="COG complex component COG2 C-terminal" evidence="2">
    <location>
        <begin position="328"/>
        <end position="486"/>
    </location>
</feature>
<organism evidence="4 5">
    <name type="scientific">Eumeta variegata</name>
    <name type="common">Bagworm moth</name>
    <name type="synonym">Eumeta japonica</name>
    <dbReference type="NCBI Taxonomy" id="151549"/>
    <lineage>
        <taxon>Eukaryota</taxon>
        <taxon>Metazoa</taxon>
        <taxon>Ecdysozoa</taxon>
        <taxon>Arthropoda</taxon>
        <taxon>Hexapoda</taxon>
        <taxon>Insecta</taxon>
        <taxon>Pterygota</taxon>
        <taxon>Neoptera</taxon>
        <taxon>Endopterygota</taxon>
        <taxon>Lepidoptera</taxon>
        <taxon>Glossata</taxon>
        <taxon>Ditrysia</taxon>
        <taxon>Tineoidea</taxon>
        <taxon>Psychidae</taxon>
        <taxon>Oiketicinae</taxon>
        <taxon>Eumeta</taxon>
    </lineage>
</organism>
<keyword evidence="5" id="KW-1185">Reference proteome</keyword>
<sequence length="523" mass="60320">MSFERDQRRLESMIEEVFQECSDESNSEPESDHCSEHNLGSETEQEISDREQGVSELALDFNDSDDDIPLSVLRNRRCSSVQVPYYESKDGQKWLKKPPRTNLRTRSENIIFERPGVKGIAKLAKTEVECWNIFFTEQMKTSVLTYTNKEIINRQTKCNDPKMYYMKETTARIDAFVGLLYIAGLNRSSRQSLRDLWRTDSTGTVRKNKTCIPSALLKTGKEPGSSLFCFQKDITLVSYAPKKNKVVIAMSTLHHDDRIDETTGDKKKPEIITFYNGTKVGVDVVDELCATYDVSRNSKRWPMTIFYGILNIAASNANIIFRENKNENIKRTEFIRNLGDSLKSSQEVLVMVQRNIRDSIVAELSYYFNAQLKQVSDIPRLYRKTNRSIPSKPCTYIDTIMKTTRELNQDSFQRLDSHYLVQLYQELFQTMTSSYYKYVEDVLVSVQKTEDSLRRLKQIRDGTPQQASETGVTDGDKIRLQVNVDVAAYGKLIESFKLDVNSIEKIKELDHIVKEAVKNIEIK</sequence>
<accession>A0A4C1YH38</accession>
<dbReference type="EMBL" id="BGZK01001202">
    <property type="protein sequence ID" value="GBP74304.1"/>
    <property type="molecule type" value="Genomic_DNA"/>
</dbReference>
<dbReference type="PANTHER" id="PTHR12961">
    <property type="entry name" value="CONSERVED OLIGOMERIC GOLGI COMPLEX COMPONENT 2"/>
    <property type="match status" value="1"/>
</dbReference>
<dbReference type="Proteomes" id="UP000299102">
    <property type="component" value="Unassembled WGS sequence"/>
</dbReference>
<evidence type="ECO:0000259" key="3">
    <source>
        <dbReference type="Pfam" id="PF13843"/>
    </source>
</evidence>
<dbReference type="Pfam" id="PF12022">
    <property type="entry name" value="COG2_C"/>
    <property type="match status" value="1"/>
</dbReference>
<dbReference type="GO" id="GO:0015031">
    <property type="term" value="P:protein transport"/>
    <property type="evidence" value="ECO:0007669"/>
    <property type="project" value="InterPro"/>
</dbReference>
<dbReference type="GO" id="GO:0017119">
    <property type="term" value="C:Golgi transport complex"/>
    <property type="evidence" value="ECO:0007669"/>
    <property type="project" value="TreeGrafter"/>
</dbReference>
<dbReference type="InterPro" id="IPR024603">
    <property type="entry name" value="COG_complex_COG2_C"/>
</dbReference>
<evidence type="ECO:0000313" key="4">
    <source>
        <dbReference type="EMBL" id="GBP74304.1"/>
    </source>
</evidence>
<protein>
    <submittedName>
        <fullName evidence="4">Conserved oligomeric Golgi complex subunit 2</fullName>
    </submittedName>
</protein>
<name>A0A4C1YH38_EUMVA</name>
<dbReference type="InterPro" id="IPR009316">
    <property type="entry name" value="COG2"/>
</dbReference>
<dbReference type="STRING" id="151549.A0A4C1YH38"/>
<dbReference type="PANTHER" id="PTHR12961:SF0">
    <property type="entry name" value="CONSERVED OLIGOMERIC GOLGI COMPLEX SUBUNIT 2"/>
    <property type="match status" value="1"/>
</dbReference>
<comment type="caution">
    <text evidence="4">The sequence shown here is derived from an EMBL/GenBank/DDBJ whole genome shotgun (WGS) entry which is preliminary data.</text>
</comment>
<feature type="domain" description="PiggyBac transposable element-derived protein" evidence="3">
    <location>
        <begin position="199"/>
        <end position="317"/>
    </location>
</feature>
<evidence type="ECO:0000259" key="2">
    <source>
        <dbReference type="Pfam" id="PF12022"/>
    </source>
</evidence>
<dbReference type="Pfam" id="PF13843">
    <property type="entry name" value="DDE_Tnp_1_7"/>
    <property type="match status" value="1"/>
</dbReference>
<reference evidence="4 5" key="1">
    <citation type="journal article" date="2019" name="Commun. Biol.">
        <title>The bagworm genome reveals a unique fibroin gene that provides high tensile strength.</title>
        <authorList>
            <person name="Kono N."/>
            <person name="Nakamura H."/>
            <person name="Ohtoshi R."/>
            <person name="Tomita M."/>
            <person name="Numata K."/>
            <person name="Arakawa K."/>
        </authorList>
    </citation>
    <scope>NUCLEOTIDE SEQUENCE [LARGE SCALE GENOMIC DNA]</scope>
</reference>
<dbReference type="OrthoDB" id="10057959at2759"/>
<gene>
    <name evidence="4" type="primary">ldlCp</name>
    <name evidence="4" type="ORF">EVAR_42883_1</name>
</gene>
<feature type="compositionally biased region" description="Acidic residues" evidence="1">
    <location>
        <begin position="18"/>
        <end position="29"/>
    </location>
</feature>
<evidence type="ECO:0000256" key="1">
    <source>
        <dbReference type="SAM" id="MobiDB-lite"/>
    </source>
</evidence>